<dbReference type="CDD" id="cd00037">
    <property type="entry name" value="CLECT"/>
    <property type="match status" value="1"/>
</dbReference>
<feature type="non-terminal residue" evidence="2">
    <location>
        <position position="202"/>
    </location>
</feature>
<dbReference type="SUPFAM" id="SSF56436">
    <property type="entry name" value="C-type lectin-like"/>
    <property type="match status" value="1"/>
</dbReference>
<sequence>MLTSISLRLEKIVVKHLMCASVIKYKLSSQYSVKNKNCWITQSRCDGKRLLYAVMGMTTEKMRVQLMLCFLLVNVVYIFGEKDTFLDQCITNLDCDKGRACVALSCQDPCPGVCYGNASCEVHDHVPYCACKPGFSGNPFTGCREQAPASLTDCVVTGSRPSGRKVYRVERFIKVNYFAALVHCTTHGGRLASIESKDESKL</sequence>
<feature type="domain" description="EGF-like" evidence="1">
    <location>
        <begin position="129"/>
        <end position="143"/>
    </location>
</feature>
<dbReference type="PANTHER" id="PTHR22963:SF39">
    <property type="entry name" value="DUMPY"/>
    <property type="match status" value="1"/>
</dbReference>
<gene>
    <name evidence="2" type="ORF">g.13971</name>
</gene>
<evidence type="ECO:0000313" key="2">
    <source>
        <dbReference type="EMBL" id="JAS55506.1"/>
    </source>
</evidence>
<protein>
    <recommendedName>
        <fullName evidence="1">EGF-like domain-containing protein</fullName>
    </recommendedName>
</protein>
<evidence type="ECO:0000259" key="1">
    <source>
        <dbReference type="PROSITE" id="PS01186"/>
    </source>
</evidence>
<dbReference type="InterPro" id="IPR000742">
    <property type="entry name" value="EGF"/>
</dbReference>
<dbReference type="PANTHER" id="PTHR22963">
    <property type="entry name" value="ENDOGLIN-RELATED"/>
    <property type="match status" value="1"/>
</dbReference>
<reference evidence="2" key="1">
    <citation type="submission" date="2015-11" db="EMBL/GenBank/DDBJ databases">
        <title>De novo transcriptome assembly of four potential Pierce s Disease insect vectors from Arizona vineyards.</title>
        <authorList>
            <person name="Tassone E.E."/>
        </authorList>
    </citation>
    <scope>NUCLEOTIDE SEQUENCE</scope>
</reference>
<proteinExistence type="predicted"/>
<accession>A0A1B6FZA5</accession>
<dbReference type="AlphaFoldDB" id="A0A1B6FZA5"/>
<name>A0A1B6FZA5_9HEMI</name>
<dbReference type="PROSITE" id="PS01186">
    <property type="entry name" value="EGF_2"/>
    <property type="match status" value="1"/>
</dbReference>
<dbReference type="EMBL" id="GECZ01014263">
    <property type="protein sequence ID" value="JAS55506.1"/>
    <property type="molecule type" value="Transcribed_RNA"/>
</dbReference>
<dbReference type="InterPro" id="IPR016187">
    <property type="entry name" value="CTDL_fold"/>
</dbReference>
<organism evidence="2">
    <name type="scientific">Cuerna arida</name>
    <dbReference type="NCBI Taxonomy" id="1464854"/>
    <lineage>
        <taxon>Eukaryota</taxon>
        <taxon>Metazoa</taxon>
        <taxon>Ecdysozoa</taxon>
        <taxon>Arthropoda</taxon>
        <taxon>Hexapoda</taxon>
        <taxon>Insecta</taxon>
        <taxon>Pterygota</taxon>
        <taxon>Neoptera</taxon>
        <taxon>Paraneoptera</taxon>
        <taxon>Hemiptera</taxon>
        <taxon>Auchenorrhyncha</taxon>
        <taxon>Membracoidea</taxon>
        <taxon>Cicadellidae</taxon>
        <taxon>Cicadellinae</taxon>
        <taxon>Proconiini</taxon>
        <taxon>Cuerna</taxon>
    </lineage>
</organism>